<dbReference type="SUPFAM" id="SSF46689">
    <property type="entry name" value="Homeodomain-like"/>
    <property type="match status" value="1"/>
</dbReference>
<dbReference type="Gene3D" id="1.10.357.10">
    <property type="entry name" value="Tetracycline Repressor, domain 2"/>
    <property type="match status" value="1"/>
</dbReference>
<evidence type="ECO:0000313" key="5">
    <source>
        <dbReference type="Proteomes" id="UP001230426"/>
    </source>
</evidence>
<proteinExistence type="predicted"/>
<dbReference type="PANTHER" id="PTHR30055:SF219">
    <property type="entry name" value="TRANSCRIPTIONAL REGULATORY PROTEIN"/>
    <property type="match status" value="1"/>
</dbReference>
<name>A0ABT9R170_9ACTN</name>
<evidence type="ECO:0000313" key="4">
    <source>
        <dbReference type="EMBL" id="MDP9862641.1"/>
    </source>
</evidence>
<comment type="caution">
    <text evidence="4">The sequence shown here is derived from an EMBL/GenBank/DDBJ whole genome shotgun (WGS) entry which is preliminary data.</text>
</comment>
<gene>
    <name evidence="4" type="ORF">J2S55_001907</name>
</gene>
<evidence type="ECO:0000256" key="2">
    <source>
        <dbReference type="PROSITE-ProRule" id="PRU00335"/>
    </source>
</evidence>
<dbReference type="Proteomes" id="UP001230426">
    <property type="component" value="Unassembled WGS sequence"/>
</dbReference>
<protein>
    <submittedName>
        <fullName evidence="4">AcrR family transcriptional regulator</fullName>
    </submittedName>
</protein>
<dbReference type="SUPFAM" id="SSF48498">
    <property type="entry name" value="Tetracyclin repressor-like, C-terminal domain"/>
    <property type="match status" value="1"/>
</dbReference>
<organism evidence="4 5">
    <name type="scientific">Streptosporangium brasiliense</name>
    <dbReference type="NCBI Taxonomy" id="47480"/>
    <lineage>
        <taxon>Bacteria</taxon>
        <taxon>Bacillati</taxon>
        <taxon>Actinomycetota</taxon>
        <taxon>Actinomycetes</taxon>
        <taxon>Streptosporangiales</taxon>
        <taxon>Streptosporangiaceae</taxon>
        <taxon>Streptosporangium</taxon>
    </lineage>
</organism>
<dbReference type="RefSeq" id="WP_306858817.1">
    <property type="nucleotide sequence ID" value="NZ_JAUSRB010000002.1"/>
</dbReference>
<feature type="domain" description="HTH tetR-type" evidence="3">
    <location>
        <begin position="1"/>
        <end position="61"/>
    </location>
</feature>
<accession>A0ABT9R170</accession>
<dbReference type="PROSITE" id="PS50977">
    <property type="entry name" value="HTH_TETR_2"/>
    <property type="match status" value="1"/>
</dbReference>
<dbReference type="Pfam" id="PF00440">
    <property type="entry name" value="TetR_N"/>
    <property type="match status" value="1"/>
</dbReference>
<dbReference type="PANTHER" id="PTHR30055">
    <property type="entry name" value="HTH-TYPE TRANSCRIPTIONAL REGULATOR RUTR"/>
    <property type="match status" value="1"/>
</dbReference>
<sequence>MGNREDLLAGAKRCLYEKGYTRTTARDIAAASGVSLAAIGYHFRSKEALMNTALFQAMQEWGDEIERALTADADPGATPAERFAATWDRVIASFATHRPVWVTQFELIAQIDRLPEIREQLVASMDAARLGLAEMFRNVGAPAGEAGGDKDARIVGSLYQAMLSGVLVQWLVDPEQAPSGRDLVDALRIVGDDMGTASTAREA</sequence>
<feature type="DNA-binding region" description="H-T-H motif" evidence="2">
    <location>
        <begin position="24"/>
        <end position="43"/>
    </location>
</feature>
<dbReference type="InterPro" id="IPR041583">
    <property type="entry name" value="TetR_C_31"/>
</dbReference>
<dbReference type="InterPro" id="IPR050109">
    <property type="entry name" value="HTH-type_TetR-like_transc_reg"/>
</dbReference>
<evidence type="ECO:0000259" key="3">
    <source>
        <dbReference type="PROSITE" id="PS50977"/>
    </source>
</evidence>
<keyword evidence="5" id="KW-1185">Reference proteome</keyword>
<dbReference type="EMBL" id="JAUSRB010000002">
    <property type="protein sequence ID" value="MDP9862641.1"/>
    <property type="molecule type" value="Genomic_DNA"/>
</dbReference>
<dbReference type="InterPro" id="IPR001647">
    <property type="entry name" value="HTH_TetR"/>
</dbReference>
<reference evidence="4 5" key="1">
    <citation type="submission" date="2023-07" db="EMBL/GenBank/DDBJ databases">
        <title>Sequencing the genomes of 1000 actinobacteria strains.</title>
        <authorList>
            <person name="Klenk H.-P."/>
        </authorList>
    </citation>
    <scope>NUCLEOTIDE SEQUENCE [LARGE SCALE GENOMIC DNA]</scope>
    <source>
        <strain evidence="4 5">DSM 44109</strain>
    </source>
</reference>
<dbReference type="InterPro" id="IPR009057">
    <property type="entry name" value="Homeodomain-like_sf"/>
</dbReference>
<dbReference type="PRINTS" id="PR00455">
    <property type="entry name" value="HTHTETR"/>
</dbReference>
<keyword evidence="1 2" id="KW-0238">DNA-binding</keyword>
<dbReference type="InterPro" id="IPR036271">
    <property type="entry name" value="Tet_transcr_reg_TetR-rel_C_sf"/>
</dbReference>
<evidence type="ECO:0000256" key="1">
    <source>
        <dbReference type="ARBA" id="ARBA00023125"/>
    </source>
</evidence>
<dbReference type="Pfam" id="PF17940">
    <property type="entry name" value="TetR_C_31"/>
    <property type="match status" value="1"/>
</dbReference>